<protein>
    <submittedName>
        <fullName evidence="2">Uncharacterized protein</fullName>
    </submittedName>
</protein>
<reference evidence="2 3" key="1">
    <citation type="journal article" date="2020" name="Mol. Biol. Evol.">
        <title>Interspecific Gene Flow and the Evolution of Specialization in Black and White Rhinoceros.</title>
        <authorList>
            <person name="Moodley Y."/>
            <person name="Westbury M.V."/>
            <person name="Russo I.M."/>
            <person name="Gopalakrishnan S."/>
            <person name="Rakotoarivelo A."/>
            <person name="Olsen R.A."/>
            <person name="Prost S."/>
            <person name="Tunstall T."/>
            <person name="Ryder O.A."/>
            <person name="Dalen L."/>
            <person name="Bruford M.W."/>
        </authorList>
    </citation>
    <scope>NUCLEOTIDE SEQUENCE [LARGE SCALE GENOMIC DNA]</scope>
    <source>
        <strain evidence="2">SBR-YM</strain>
        <tissue evidence="2">Skin</tissue>
    </source>
</reference>
<feature type="compositionally biased region" description="Basic and acidic residues" evidence="1">
    <location>
        <begin position="91"/>
        <end position="103"/>
    </location>
</feature>
<evidence type="ECO:0000256" key="1">
    <source>
        <dbReference type="SAM" id="MobiDB-lite"/>
    </source>
</evidence>
<feature type="compositionally biased region" description="Basic and acidic residues" evidence="1">
    <location>
        <begin position="50"/>
        <end position="61"/>
    </location>
</feature>
<name>A0A7J7E748_DICBM</name>
<sequence length="148" mass="15998">MPRGTPAAGGPRETRPHHGRGPLPTPNPSKTQQSASGRIPAVTQHRGRPHPRERPGGDRRRLLSQSNPSGQGSRRRCPPGHRILAPAGPTDPRKGKGEAPGRRDGRRRAPSTPKPPSKPPNMARGGGPSWSSRESDRRPEEQASEETR</sequence>
<dbReference type="AlphaFoldDB" id="A0A7J7E748"/>
<proteinExistence type="predicted"/>
<dbReference type="EMBL" id="JACDTQ010003942">
    <property type="protein sequence ID" value="KAF5911503.1"/>
    <property type="molecule type" value="Genomic_DNA"/>
</dbReference>
<accession>A0A7J7E748</accession>
<dbReference type="Proteomes" id="UP000551758">
    <property type="component" value="Unassembled WGS sequence"/>
</dbReference>
<feature type="region of interest" description="Disordered" evidence="1">
    <location>
        <begin position="1"/>
        <end position="148"/>
    </location>
</feature>
<evidence type="ECO:0000313" key="2">
    <source>
        <dbReference type="EMBL" id="KAF5911503.1"/>
    </source>
</evidence>
<comment type="caution">
    <text evidence="2">The sequence shown here is derived from an EMBL/GenBank/DDBJ whole genome shotgun (WGS) entry which is preliminary data.</text>
</comment>
<feature type="compositionally biased region" description="Polar residues" evidence="1">
    <location>
        <begin position="63"/>
        <end position="72"/>
    </location>
</feature>
<organism evidence="2 3">
    <name type="scientific">Diceros bicornis minor</name>
    <name type="common">South-central black rhinoceros</name>
    <dbReference type="NCBI Taxonomy" id="77932"/>
    <lineage>
        <taxon>Eukaryota</taxon>
        <taxon>Metazoa</taxon>
        <taxon>Chordata</taxon>
        <taxon>Craniata</taxon>
        <taxon>Vertebrata</taxon>
        <taxon>Euteleostomi</taxon>
        <taxon>Mammalia</taxon>
        <taxon>Eutheria</taxon>
        <taxon>Laurasiatheria</taxon>
        <taxon>Perissodactyla</taxon>
        <taxon>Rhinocerotidae</taxon>
        <taxon>Diceros</taxon>
    </lineage>
</organism>
<gene>
    <name evidence="2" type="ORF">HPG69_000795</name>
</gene>
<feature type="compositionally biased region" description="Basic and acidic residues" evidence="1">
    <location>
        <begin position="133"/>
        <end position="148"/>
    </location>
</feature>
<keyword evidence="3" id="KW-1185">Reference proteome</keyword>
<evidence type="ECO:0000313" key="3">
    <source>
        <dbReference type="Proteomes" id="UP000551758"/>
    </source>
</evidence>